<dbReference type="Proteomes" id="UP000054538">
    <property type="component" value="Unassembled WGS sequence"/>
</dbReference>
<dbReference type="AlphaFoldDB" id="A0A0D0D819"/>
<proteinExistence type="predicted"/>
<keyword evidence="2" id="KW-1185">Reference proteome</keyword>
<organism evidence="1 2">
    <name type="scientific">Paxillus rubicundulus Ve08.2h10</name>
    <dbReference type="NCBI Taxonomy" id="930991"/>
    <lineage>
        <taxon>Eukaryota</taxon>
        <taxon>Fungi</taxon>
        <taxon>Dikarya</taxon>
        <taxon>Basidiomycota</taxon>
        <taxon>Agaricomycotina</taxon>
        <taxon>Agaricomycetes</taxon>
        <taxon>Agaricomycetidae</taxon>
        <taxon>Boletales</taxon>
        <taxon>Paxilineae</taxon>
        <taxon>Paxillaceae</taxon>
        <taxon>Paxillus</taxon>
    </lineage>
</organism>
<reference evidence="2" key="2">
    <citation type="submission" date="2015-01" db="EMBL/GenBank/DDBJ databases">
        <title>Evolutionary Origins and Diversification of the Mycorrhizal Mutualists.</title>
        <authorList>
            <consortium name="DOE Joint Genome Institute"/>
            <consortium name="Mycorrhizal Genomics Consortium"/>
            <person name="Kohler A."/>
            <person name="Kuo A."/>
            <person name="Nagy L.G."/>
            <person name="Floudas D."/>
            <person name="Copeland A."/>
            <person name="Barry K.W."/>
            <person name="Cichocki N."/>
            <person name="Veneault-Fourrey C."/>
            <person name="LaButti K."/>
            <person name="Lindquist E.A."/>
            <person name="Lipzen A."/>
            <person name="Lundell T."/>
            <person name="Morin E."/>
            <person name="Murat C."/>
            <person name="Riley R."/>
            <person name="Ohm R."/>
            <person name="Sun H."/>
            <person name="Tunlid A."/>
            <person name="Henrissat B."/>
            <person name="Grigoriev I.V."/>
            <person name="Hibbett D.S."/>
            <person name="Martin F."/>
        </authorList>
    </citation>
    <scope>NUCLEOTIDE SEQUENCE [LARGE SCALE GENOMIC DNA]</scope>
    <source>
        <strain evidence="2">Ve08.2h10</strain>
    </source>
</reference>
<accession>A0A0D0D819</accession>
<dbReference type="HOGENOM" id="CLU_174974_0_0_1"/>
<reference evidence="1 2" key="1">
    <citation type="submission" date="2014-04" db="EMBL/GenBank/DDBJ databases">
        <authorList>
            <consortium name="DOE Joint Genome Institute"/>
            <person name="Kuo A."/>
            <person name="Kohler A."/>
            <person name="Jargeat P."/>
            <person name="Nagy L.G."/>
            <person name="Floudas D."/>
            <person name="Copeland A."/>
            <person name="Barry K.W."/>
            <person name="Cichocki N."/>
            <person name="Veneault-Fourrey C."/>
            <person name="LaButti K."/>
            <person name="Lindquist E.A."/>
            <person name="Lipzen A."/>
            <person name="Lundell T."/>
            <person name="Morin E."/>
            <person name="Murat C."/>
            <person name="Sun H."/>
            <person name="Tunlid A."/>
            <person name="Henrissat B."/>
            <person name="Grigoriev I.V."/>
            <person name="Hibbett D.S."/>
            <person name="Martin F."/>
            <person name="Nordberg H.P."/>
            <person name="Cantor M.N."/>
            <person name="Hua S.X."/>
        </authorList>
    </citation>
    <scope>NUCLEOTIDE SEQUENCE [LARGE SCALE GENOMIC DNA]</scope>
    <source>
        <strain evidence="1 2">Ve08.2h10</strain>
    </source>
</reference>
<sequence>MPPSALIALLTQSTPLALKKPAEQVTFEAAAAWLHALALTVPGDADNLIEEHDMWSDEWNVVMGQHECPR</sequence>
<name>A0A0D0D819_9AGAM</name>
<protein>
    <submittedName>
        <fullName evidence="1">Uncharacterized protein</fullName>
    </submittedName>
</protein>
<gene>
    <name evidence="1" type="ORF">PAXRUDRAFT_18223</name>
</gene>
<dbReference type="InParanoid" id="A0A0D0D819"/>
<evidence type="ECO:0000313" key="2">
    <source>
        <dbReference type="Proteomes" id="UP000054538"/>
    </source>
</evidence>
<evidence type="ECO:0000313" key="1">
    <source>
        <dbReference type="EMBL" id="KIK76434.1"/>
    </source>
</evidence>
<dbReference type="EMBL" id="KN827493">
    <property type="protein sequence ID" value="KIK76434.1"/>
    <property type="molecule type" value="Genomic_DNA"/>
</dbReference>